<feature type="compositionally biased region" description="Basic and acidic residues" evidence="1">
    <location>
        <begin position="555"/>
        <end position="569"/>
    </location>
</feature>
<dbReference type="AlphaFoldDB" id="A0AAV4WCV3"/>
<reference evidence="3 4" key="1">
    <citation type="submission" date="2021-06" db="EMBL/GenBank/DDBJ databases">
        <title>Caerostris darwini draft genome.</title>
        <authorList>
            <person name="Kono N."/>
            <person name="Arakawa K."/>
        </authorList>
    </citation>
    <scope>NUCLEOTIDE SEQUENCE [LARGE SCALE GENOMIC DNA]</scope>
</reference>
<feature type="region of interest" description="Disordered" evidence="1">
    <location>
        <begin position="12"/>
        <end position="59"/>
    </location>
</feature>
<feature type="compositionally biased region" description="Polar residues" evidence="1">
    <location>
        <begin position="474"/>
        <end position="497"/>
    </location>
</feature>
<feature type="compositionally biased region" description="Basic and acidic residues" evidence="1">
    <location>
        <begin position="251"/>
        <end position="264"/>
    </location>
</feature>
<feature type="compositionally biased region" description="Basic and acidic residues" evidence="1">
    <location>
        <begin position="456"/>
        <end position="473"/>
    </location>
</feature>
<dbReference type="EMBL" id="BPLQ01014447">
    <property type="protein sequence ID" value="GIY79786.1"/>
    <property type="molecule type" value="Genomic_DNA"/>
</dbReference>
<feature type="compositionally biased region" description="Polar residues" evidence="1">
    <location>
        <begin position="570"/>
        <end position="587"/>
    </location>
</feature>
<feature type="compositionally biased region" description="Polar residues" evidence="1">
    <location>
        <begin position="169"/>
        <end position="178"/>
    </location>
</feature>
<sequence>MTKVFKILKEHPLPEGHPGVRSPFSQMANPVNLKERQINSPREFQPKRKLGSPRKPKNRFLAASAKYNLHPSKSNYGPLMDSKDSFLPEMQPHFFVSTHSGFEEFRDKRLRKKYKHRKVSKRKGDTETLITNGPNPFYPEREVAEETNHIEAFPLRRRTEKRMSENDTENSVDVTTENNSKEKKDAILESDVQIVQFEEKNKLSPRKYVPKSNQEVELMNNDSTIATELRQVNNLQKDNLTIIPDSSNPETSDKLTDSKSKRDSISVLSPSRNSYSLQQDDSFINNVMNYLQSHYIIASSVLVACMVSIIVLSAVAFYAGRRAKKKPTSMSPKGIKNFDLPARPDFNDGKGKSIGGNLIKKSNNKDKQDERSPFAIGSESSASELNLRNPKLSNFKKPVHEASRPLKSSMKDPDNKFRTELLATERLMKLHRNFSSRSSTLPSSSSHQSPKPSPVQRREELEQFSKKRTESNARKSNPVTPKSRTGSLAKNKASSNPFDVGVVDKDVIDLRDVIFNVQPSPTRPRRPEKTSACIDRLLMGKSPNKQRATAQGNNDAKRKDLNDDKEKESMQASTVPGSNSFEDTLLNQCKKMESPTGKMPGR</sequence>
<feature type="region of interest" description="Disordered" evidence="1">
    <location>
        <begin position="323"/>
        <end position="416"/>
    </location>
</feature>
<feature type="transmembrane region" description="Helical" evidence="2">
    <location>
        <begin position="295"/>
        <end position="320"/>
    </location>
</feature>
<feature type="region of interest" description="Disordered" evidence="1">
    <location>
        <begin position="240"/>
        <end position="275"/>
    </location>
</feature>
<feature type="compositionally biased region" description="Polar residues" evidence="1">
    <location>
        <begin position="240"/>
        <end position="250"/>
    </location>
</feature>
<feature type="region of interest" description="Disordered" evidence="1">
    <location>
        <begin position="536"/>
        <end position="602"/>
    </location>
</feature>
<organism evidence="3 4">
    <name type="scientific">Caerostris darwini</name>
    <dbReference type="NCBI Taxonomy" id="1538125"/>
    <lineage>
        <taxon>Eukaryota</taxon>
        <taxon>Metazoa</taxon>
        <taxon>Ecdysozoa</taxon>
        <taxon>Arthropoda</taxon>
        <taxon>Chelicerata</taxon>
        <taxon>Arachnida</taxon>
        <taxon>Araneae</taxon>
        <taxon>Araneomorphae</taxon>
        <taxon>Entelegynae</taxon>
        <taxon>Araneoidea</taxon>
        <taxon>Araneidae</taxon>
        <taxon>Caerostris</taxon>
    </lineage>
</organism>
<feature type="compositionally biased region" description="Basic and acidic residues" evidence="1">
    <location>
        <begin position="398"/>
        <end position="416"/>
    </location>
</feature>
<feature type="compositionally biased region" description="Basic residues" evidence="1">
    <location>
        <begin position="47"/>
        <end position="58"/>
    </location>
</feature>
<evidence type="ECO:0000313" key="4">
    <source>
        <dbReference type="Proteomes" id="UP001054837"/>
    </source>
</evidence>
<evidence type="ECO:0000256" key="2">
    <source>
        <dbReference type="SAM" id="Phobius"/>
    </source>
</evidence>
<comment type="caution">
    <text evidence="3">The sequence shown here is derived from an EMBL/GenBank/DDBJ whole genome shotgun (WGS) entry which is preliminary data.</text>
</comment>
<keyword evidence="4" id="KW-1185">Reference proteome</keyword>
<feature type="region of interest" description="Disordered" evidence="1">
    <location>
        <begin position="116"/>
        <end position="139"/>
    </location>
</feature>
<feature type="compositionally biased region" description="Basic and acidic residues" evidence="1">
    <location>
        <begin position="363"/>
        <end position="372"/>
    </location>
</feature>
<accession>A0AAV4WCV3</accession>
<protein>
    <submittedName>
        <fullName evidence="3">Uncharacterized protein</fullName>
    </submittedName>
</protein>
<name>A0AAV4WCV3_9ARAC</name>
<evidence type="ECO:0000256" key="1">
    <source>
        <dbReference type="SAM" id="MobiDB-lite"/>
    </source>
</evidence>
<evidence type="ECO:0000313" key="3">
    <source>
        <dbReference type="EMBL" id="GIY79786.1"/>
    </source>
</evidence>
<feature type="compositionally biased region" description="Polar residues" evidence="1">
    <location>
        <begin position="266"/>
        <end position="275"/>
    </location>
</feature>
<feature type="compositionally biased region" description="Polar residues" evidence="1">
    <location>
        <begin position="543"/>
        <end position="554"/>
    </location>
</feature>
<proteinExistence type="predicted"/>
<feature type="compositionally biased region" description="Low complexity" evidence="1">
    <location>
        <begin position="435"/>
        <end position="450"/>
    </location>
</feature>
<keyword evidence="2" id="KW-1133">Transmembrane helix</keyword>
<dbReference type="Proteomes" id="UP001054837">
    <property type="component" value="Unassembled WGS sequence"/>
</dbReference>
<gene>
    <name evidence="3" type="primary">AVEN_79112_1</name>
    <name evidence="3" type="ORF">CDAR_301001</name>
</gene>
<feature type="region of interest" description="Disordered" evidence="1">
    <location>
        <begin position="434"/>
        <end position="499"/>
    </location>
</feature>
<feature type="region of interest" description="Disordered" evidence="1">
    <location>
        <begin position="156"/>
        <end position="185"/>
    </location>
</feature>
<keyword evidence="2" id="KW-0812">Transmembrane</keyword>
<keyword evidence="2" id="KW-0472">Membrane</keyword>